<comment type="caution">
    <text evidence="3">The sequence shown here is derived from an EMBL/GenBank/DDBJ whole genome shotgun (WGS) entry which is preliminary data.</text>
</comment>
<dbReference type="PROSITE" id="PS51257">
    <property type="entry name" value="PROKAR_LIPOPROTEIN"/>
    <property type="match status" value="1"/>
</dbReference>
<keyword evidence="1" id="KW-1133">Transmembrane helix</keyword>
<evidence type="ECO:0000313" key="3">
    <source>
        <dbReference type="EMBL" id="GGG27762.1"/>
    </source>
</evidence>
<evidence type="ECO:0000256" key="2">
    <source>
        <dbReference type="SAM" id="SignalP"/>
    </source>
</evidence>
<keyword evidence="1" id="KW-0472">Membrane</keyword>
<feature type="signal peptide" evidence="2">
    <location>
        <begin position="1"/>
        <end position="19"/>
    </location>
</feature>
<dbReference type="EMBL" id="BMFP01000007">
    <property type="protein sequence ID" value="GGG27762.1"/>
    <property type="molecule type" value="Genomic_DNA"/>
</dbReference>
<sequence>MKTFLLTVLATLLSLAAFACPVCEKQQPKVLQGISHGAGPQSDWDYVLVWATVVIVVLCLFFSIKWLVRPGEKGEDHIKRTVLDF</sequence>
<dbReference type="RefSeq" id="WP_188502736.1">
    <property type="nucleotide sequence ID" value="NZ_BMFP01000007.1"/>
</dbReference>
<evidence type="ECO:0000313" key="4">
    <source>
        <dbReference type="Proteomes" id="UP000634043"/>
    </source>
</evidence>
<organism evidence="3 4">
    <name type="scientific">Pontibacter amylolyticus</name>
    <dbReference type="NCBI Taxonomy" id="1424080"/>
    <lineage>
        <taxon>Bacteria</taxon>
        <taxon>Pseudomonadati</taxon>
        <taxon>Bacteroidota</taxon>
        <taxon>Cytophagia</taxon>
        <taxon>Cytophagales</taxon>
        <taxon>Hymenobacteraceae</taxon>
        <taxon>Pontibacter</taxon>
    </lineage>
</organism>
<evidence type="ECO:0000256" key="1">
    <source>
        <dbReference type="SAM" id="Phobius"/>
    </source>
</evidence>
<name>A0ABQ1WEP8_9BACT</name>
<keyword evidence="2" id="KW-0732">Signal</keyword>
<keyword evidence="1" id="KW-0812">Transmembrane</keyword>
<dbReference type="Proteomes" id="UP000634043">
    <property type="component" value="Unassembled WGS sequence"/>
</dbReference>
<reference evidence="4" key="1">
    <citation type="journal article" date="2019" name="Int. J. Syst. Evol. Microbiol.">
        <title>The Global Catalogue of Microorganisms (GCM) 10K type strain sequencing project: providing services to taxonomists for standard genome sequencing and annotation.</title>
        <authorList>
            <consortium name="The Broad Institute Genomics Platform"/>
            <consortium name="The Broad Institute Genome Sequencing Center for Infectious Disease"/>
            <person name="Wu L."/>
            <person name="Ma J."/>
        </authorList>
    </citation>
    <scope>NUCLEOTIDE SEQUENCE [LARGE SCALE GENOMIC DNA]</scope>
    <source>
        <strain evidence="4">CGMCC 1.12749</strain>
    </source>
</reference>
<feature type="transmembrane region" description="Helical" evidence="1">
    <location>
        <begin position="47"/>
        <end position="68"/>
    </location>
</feature>
<proteinExistence type="predicted"/>
<accession>A0ABQ1WEP8</accession>
<gene>
    <name evidence="3" type="ORF">GCM10011323_34050</name>
</gene>
<feature type="chain" id="PRO_5045867794" evidence="2">
    <location>
        <begin position="20"/>
        <end position="85"/>
    </location>
</feature>
<keyword evidence="4" id="KW-1185">Reference proteome</keyword>
<protein>
    <submittedName>
        <fullName evidence="3">Uncharacterized protein</fullName>
    </submittedName>
</protein>